<accession>A0AAV5IZB7</accession>
<dbReference type="Proteomes" id="UP001054252">
    <property type="component" value="Unassembled WGS sequence"/>
</dbReference>
<proteinExistence type="predicted"/>
<sequence length="122" mass="13228">MSTEPRGAGDPFPIPVPVSHGDGDPHRDFLRRADFAPRPRSLRGTAADGSGPAAGQRQQMDPVRQQASGRADGSGPAAKQMDPVRQQASDRADSYKQRITEYHSLLANSYKFKHQTSGNCII</sequence>
<gene>
    <name evidence="2" type="ORF">SLEP1_g17201</name>
</gene>
<evidence type="ECO:0000313" key="2">
    <source>
        <dbReference type="EMBL" id="GKV05159.1"/>
    </source>
</evidence>
<dbReference type="EMBL" id="BPVZ01000023">
    <property type="protein sequence ID" value="GKV05159.1"/>
    <property type="molecule type" value="Genomic_DNA"/>
</dbReference>
<feature type="compositionally biased region" description="Basic and acidic residues" evidence="1">
    <location>
        <begin position="21"/>
        <end position="37"/>
    </location>
</feature>
<organism evidence="2 3">
    <name type="scientific">Rubroshorea leprosula</name>
    <dbReference type="NCBI Taxonomy" id="152421"/>
    <lineage>
        <taxon>Eukaryota</taxon>
        <taxon>Viridiplantae</taxon>
        <taxon>Streptophyta</taxon>
        <taxon>Embryophyta</taxon>
        <taxon>Tracheophyta</taxon>
        <taxon>Spermatophyta</taxon>
        <taxon>Magnoliopsida</taxon>
        <taxon>eudicotyledons</taxon>
        <taxon>Gunneridae</taxon>
        <taxon>Pentapetalae</taxon>
        <taxon>rosids</taxon>
        <taxon>malvids</taxon>
        <taxon>Malvales</taxon>
        <taxon>Dipterocarpaceae</taxon>
        <taxon>Rubroshorea</taxon>
    </lineage>
</organism>
<evidence type="ECO:0000313" key="3">
    <source>
        <dbReference type="Proteomes" id="UP001054252"/>
    </source>
</evidence>
<name>A0AAV5IZB7_9ROSI</name>
<protein>
    <submittedName>
        <fullName evidence="2">Uncharacterized protein</fullName>
    </submittedName>
</protein>
<keyword evidence="3" id="KW-1185">Reference proteome</keyword>
<feature type="region of interest" description="Disordered" evidence="1">
    <location>
        <begin position="1"/>
        <end position="96"/>
    </location>
</feature>
<evidence type="ECO:0000256" key="1">
    <source>
        <dbReference type="SAM" id="MobiDB-lite"/>
    </source>
</evidence>
<comment type="caution">
    <text evidence="2">The sequence shown here is derived from an EMBL/GenBank/DDBJ whole genome shotgun (WGS) entry which is preliminary data.</text>
</comment>
<dbReference type="AlphaFoldDB" id="A0AAV5IZB7"/>
<reference evidence="2 3" key="1">
    <citation type="journal article" date="2021" name="Commun. Biol.">
        <title>The genome of Shorea leprosula (Dipterocarpaceae) highlights the ecological relevance of drought in aseasonal tropical rainforests.</title>
        <authorList>
            <person name="Ng K.K.S."/>
            <person name="Kobayashi M.J."/>
            <person name="Fawcett J.A."/>
            <person name="Hatakeyama M."/>
            <person name="Paape T."/>
            <person name="Ng C.H."/>
            <person name="Ang C.C."/>
            <person name="Tnah L.H."/>
            <person name="Lee C.T."/>
            <person name="Nishiyama T."/>
            <person name="Sese J."/>
            <person name="O'Brien M.J."/>
            <person name="Copetti D."/>
            <person name="Mohd Noor M.I."/>
            <person name="Ong R.C."/>
            <person name="Putra M."/>
            <person name="Sireger I.Z."/>
            <person name="Indrioko S."/>
            <person name="Kosugi Y."/>
            <person name="Izuno A."/>
            <person name="Isagi Y."/>
            <person name="Lee S.L."/>
            <person name="Shimizu K.K."/>
        </authorList>
    </citation>
    <scope>NUCLEOTIDE SEQUENCE [LARGE SCALE GENOMIC DNA]</scope>
    <source>
        <strain evidence="2">214</strain>
    </source>
</reference>